<protein>
    <submittedName>
        <fullName evidence="1">Uncharacterized protein</fullName>
    </submittedName>
</protein>
<sequence length="34" mass="3738">MPRDLLITIWFLAGDLAVASLQMRAEKLPGGAPW</sequence>
<accession>A0A7W7RLY6</accession>
<comment type="caution">
    <text evidence="1">The sequence shown here is derived from an EMBL/GenBank/DDBJ whole genome shotgun (WGS) entry which is preliminary data.</text>
</comment>
<evidence type="ECO:0000313" key="1">
    <source>
        <dbReference type="EMBL" id="MBB4933998.1"/>
    </source>
</evidence>
<organism evidence="1 2">
    <name type="scientific">Lipingzhangella halophila</name>
    <dbReference type="NCBI Taxonomy" id="1783352"/>
    <lineage>
        <taxon>Bacteria</taxon>
        <taxon>Bacillati</taxon>
        <taxon>Actinomycetota</taxon>
        <taxon>Actinomycetes</taxon>
        <taxon>Streptosporangiales</taxon>
        <taxon>Nocardiopsidaceae</taxon>
        <taxon>Lipingzhangella</taxon>
    </lineage>
</organism>
<proteinExistence type="predicted"/>
<reference evidence="1 2" key="1">
    <citation type="submission" date="2020-08" db="EMBL/GenBank/DDBJ databases">
        <title>Sequencing the genomes of 1000 actinobacteria strains.</title>
        <authorList>
            <person name="Klenk H.-P."/>
        </authorList>
    </citation>
    <scope>NUCLEOTIDE SEQUENCE [LARGE SCALE GENOMIC DNA]</scope>
    <source>
        <strain evidence="1 2">DSM 102030</strain>
    </source>
</reference>
<name>A0A7W7RLY6_9ACTN</name>
<dbReference type="EMBL" id="JACHJT010000001">
    <property type="protein sequence ID" value="MBB4933998.1"/>
    <property type="molecule type" value="Genomic_DNA"/>
</dbReference>
<evidence type="ECO:0000313" key="2">
    <source>
        <dbReference type="Proteomes" id="UP000523007"/>
    </source>
</evidence>
<dbReference type="Proteomes" id="UP000523007">
    <property type="component" value="Unassembled WGS sequence"/>
</dbReference>
<dbReference type="AlphaFoldDB" id="A0A7W7RLY6"/>
<keyword evidence="2" id="KW-1185">Reference proteome</keyword>
<gene>
    <name evidence="1" type="ORF">F4561_004818</name>
</gene>